<accession>A0AC58ND25</accession>
<protein>
    <submittedName>
        <fullName evidence="2">Cysteine sulfinic acid decarboxylase isoform X3</fullName>
    </submittedName>
</protein>
<evidence type="ECO:0000313" key="1">
    <source>
        <dbReference type="Proteomes" id="UP001732720"/>
    </source>
</evidence>
<sequence length="542" mass="61279">MPWPCDCCFYVTFSAVQQIAGLTCYSEKFIVYLATSLPEQRPEQKDFILMADSEPLPTLDGDPMAMEALLQDVFGIVVDEAIRKGTDASEKVCEWREPRELKQLLDLELRRQGESHEQILERCRTVIHYSVKTGHPRFFNQLFSGLDPHALAGRIITESLNTSQYTYEIAPVFVLMEEEVLKKLRSLVGWSSGDGVFCPGGSISNMYAMNLARYQRYPDCKQRGLRALPPLALFTSKECHYSINKGAAFLGLGTDSVRVVKADERGKMIPEDLERQISLAEAEGSVPFLVSATSGTTVLGAFDPLDAIADVCQRHGMWFHVDAAWGGSVLLSQTHKHLLDGIQRADSVAWNPHKLLAAGLQCSALLLRDTSNLLKRCHGFQASYLFQQDKFYDVTLDTGDKVVQCGRRVDCLKLWLMWKAQGGQGLERRIDQAFALTRYLVEEIKTREGFELVMEPEFVNVCFWFVPPSLRGKQERPDYKERLSQVAPMLKERMVKEGSMMIGYQPHGPRANFFRVIVANPTLTRADMDFLLNELERLGQDL</sequence>
<proteinExistence type="predicted"/>
<dbReference type="RefSeq" id="XP_073939563.1">
    <property type="nucleotide sequence ID" value="XM_074083462.1"/>
</dbReference>
<evidence type="ECO:0000313" key="2">
    <source>
        <dbReference type="RefSeq" id="XP_073939563.1"/>
    </source>
</evidence>
<reference evidence="2" key="1">
    <citation type="submission" date="2025-08" db="UniProtKB">
        <authorList>
            <consortium name="RefSeq"/>
        </authorList>
    </citation>
    <scope>IDENTIFICATION</scope>
</reference>
<name>A0AC58ND25_CASCN</name>
<gene>
    <name evidence="2" type="primary">Csad</name>
</gene>
<organism evidence="1 2">
    <name type="scientific">Castor canadensis</name>
    <name type="common">American beaver</name>
    <dbReference type="NCBI Taxonomy" id="51338"/>
    <lineage>
        <taxon>Eukaryota</taxon>
        <taxon>Metazoa</taxon>
        <taxon>Chordata</taxon>
        <taxon>Craniata</taxon>
        <taxon>Vertebrata</taxon>
        <taxon>Euteleostomi</taxon>
        <taxon>Mammalia</taxon>
        <taxon>Eutheria</taxon>
        <taxon>Euarchontoglires</taxon>
        <taxon>Glires</taxon>
        <taxon>Rodentia</taxon>
        <taxon>Castorimorpha</taxon>
        <taxon>Castoridae</taxon>
        <taxon>Castor</taxon>
    </lineage>
</organism>
<keyword evidence="1" id="KW-1185">Reference proteome</keyword>
<dbReference type="Proteomes" id="UP001732720">
    <property type="component" value="Chromosome 8"/>
</dbReference>